<evidence type="ECO:0000256" key="2">
    <source>
        <dbReference type="SAM" id="Phobius"/>
    </source>
</evidence>
<keyword evidence="2" id="KW-1133">Transmembrane helix</keyword>
<feature type="chain" id="PRO_5038398848" description="LPXTG-motif cell wall anchor domain-containing protein" evidence="3">
    <location>
        <begin position="34"/>
        <end position="295"/>
    </location>
</feature>
<evidence type="ECO:0000313" key="5">
    <source>
        <dbReference type="Proteomes" id="UP000198923"/>
    </source>
</evidence>
<dbReference type="Proteomes" id="UP000198923">
    <property type="component" value="Unassembled WGS sequence"/>
</dbReference>
<dbReference type="EMBL" id="FNCN01000041">
    <property type="protein sequence ID" value="SDI26598.1"/>
    <property type="molecule type" value="Genomic_DNA"/>
</dbReference>
<evidence type="ECO:0000313" key="4">
    <source>
        <dbReference type="EMBL" id="SDI26598.1"/>
    </source>
</evidence>
<keyword evidence="2" id="KW-0472">Membrane</keyword>
<gene>
    <name evidence="4" type="ORF">SAMN05421505_14128</name>
</gene>
<feature type="signal peptide" evidence="3">
    <location>
        <begin position="1"/>
        <end position="33"/>
    </location>
</feature>
<keyword evidence="5" id="KW-1185">Reference proteome</keyword>
<protein>
    <recommendedName>
        <fullName evidence="6">LPXTG-motif cell wall anchor domain-containing protein</fullName>
    </recommendedName>
</protein>
<accession>A0A1G8J5P4</accession>
<dbReference type="AlphaFoldDB" id="A0A1G8J5P4"/>
<evidence type="ECO:0008006" key="6">
    <source>
        <dbReference type="Google" id="ProtNLM"/>
    </source>
</evidence>
<dbReference type="OrthoDB" id="9967510at2"/>
<evidence type="ECO:0000256" key="1">
    <source>
        <dbReference type="SAM" id="MobiDB-lite"/>
    </source>
</evidence>
<keyword evidence="3" id="KW-0732">Signal</keyword>
<feature type="transmembrane region" description="Helical" evidence="2">
    <location>
        <begin position="269"/>
        <end position="288"/>
    </location>
</feature>
<dbReference type="RefSeq" id="WP_143020467.1">
    <property type="nucleotide sequence ID" value="NZ_FNCN01000041.1"/>
</dbReference>
<reference evidence="4 5" key="1">
    <citation type="submission" date="2016-10" db="EMBL/GenBank/DDBJ databases">
        <authorList>
            <person name="de Groot N.N."/>
        </authorList>
    </citation>
    <scope>NUCLEOTIDE SEQUENCE [LARGE SCALE GENOMIC DNA]</scope>
    <source>
        <strain evidence="4 5">CPCC 201354</strain>
    </source>
</reference>
<keyword evidence="2" id="KW-0812">Transmembrane</keyword>
<feature type="compositionally biased region" description="Low complexity" evidence="1">
    <location>
        <begin position="206"/>
        <end position="230"/>
    </location>
</feature>
<organism evidence="4 5">
    <name type="scientific">Sinosporangium album</name>
    <dbReference type="NCBI Taxonomy" id="504805"/>
    <lineage>
        <taxon>Bacteria</taxon>
        <taxon>Bacillati</taxon>
        <taxon>Actinomycetota</taxon>
        <taxon>Actinomycetes</taxon>
        <taxon>Streptosporangiales</taxon>
        <taxon>Streptosporangiaceae</taxon>
        <taxon>Sinosporangium</taxon>
    </lineage>
</organism>
<dbReference type="STRING" id="504805.SAMN05421505_14128"/>
<sequence>MLKSKARRRAIAAKSAMAGALGAGAFLAVSVMANVAGADTKTVSYACAPPAAGSTTSTPQIGVTLTAPAQTPTINQGVPLTWVNGTPAQSPLVAPTAMVSGDRVVLEGEIIVTGPNPTATVTVKASGVATIPAVGLAQNNPLPMPTMLATVTPTASGTTLAKVGSFWLKVGSGVAQPTEIYKCTIATAGTNIQPASVQLVIGASASPTTPSSSPTTPTSTPTTPKPTITETKTKYVTPEQDQDADEESTTPKGGADTGGGGAAGPDGRMFVLVGSLMVGAAAIGGLFLRRRAIGR</sequence>
<feature type="region of interest" description="Disordered" evidence="1">
    <location>
        <begin position="204"/>
        <end position="263"/>
    </location>
</feature>
<proteinExistence type="predicted"/>
<evidence type="ECO:0000256" key="3">
    <source>
        <dbReference type="SAM" id="SignalP"/>
    </source>
</evidence>
<name>A0A1G8J5P4_9ACTN</name>